<name>A0AAD4SU04_9MAGN</name>
<reference evidence="2" key="1">
    <citation type="submission" date="2022-04" db="EMBL/GenBank/DDBJ databases">
        <title>A functionally conserved STORR gene fusion in Papaver species that diverged 16.8 million years ago.</title>
        <authorList>
            <person name="Catania T."/>
        </authorList>
    </citation>
    <scope>NUCLEOTIDE SEQUENCE</scope>
    <source>
        <strain evidence="2">S-188037</strain>
    </source>
</reference>
<dbReference type="InterPro" id="IPR006867">
    <property type="entry name" value="DUF632"/>
</dbReference>
<dbReference type="Pfam" id="PF04782">
    <property type="entry name" value="DUF632"/>
    <property type="match status" value="1"/>
</dbReference>
<gene>
    <name evidence="2" type="ORF">MKW98_013451</name>
</gene>
<keyword evidence="3" id="KW-1185">Reference proteome</keyword>
<organism evidence="2 3">
    <name type="scientific">Papaver atlanticum</name>
    <dbReference type="NCBI Taxonomy" id="357466"/>
    <lineage>
        <taxon>Eukaryota</taxon>
        <taxon>Viridiplantae</taxon>
        <taxon>Streptophyta</taxon>
        <taxon>Embryophyta</taxon>
        <taxon>Tracheophyta</taxon>
        <taxon>Spermatophyta</taxon>
        <taxon>Magnoliopsida</taxon>
        <taxon>Ranunculales</taxon>
        <taxon>Papaveraceae</taxon>
        <taxon>Papaveroideae</taxon>
        <taxon>Papaver</taxon>
    </lineage>
</organism>
<feature type="domain" description="DUF632" evidence="1">
    <location>
        <begin position="113"/>
        <end position="177"/>
    </location>
</feature>
<comment type="caution">
    <text evidence="2">The sequence shown here is derived from an EMBL/GenBank/DDBJ whole genome shotgun (WGS) entry which is preliminary data.</text>
</comment>
<protein>
    <recommendedName>
        <fullName evidence="1">DUF632 domain-containing protein</fullName>
    </recommendedName>
</protein>
<dbReference type="Proteomes" id="UP001202328">
    <property type="component" value="Unassembled WGS sequence"/>
</dbReference>
<sequence length="178" mass="20382">MGLICGYPGVVVVAELQDMVDTAQIMEMQEKIEMMEFCWIEFEIRDEERLLIVAGDEGGDSGDARKKNQLKLMLWLEDKVKASWFCSLDGSVMAVTVLMCRCSWRCLVLDATETVNHSDSLLTKLSSSWTSKPPLEIKYRLDTGALVEQGPKSHFSTLEQLLAWEKKLYQEFKAREKY</sequence>
<proteinExistence type="predicted"/>
<accession>A0AAD4SU04</accession>
<dbReference type="EMBL" id="JAJJMB010008687">
    <property type="protein sequence ID" value="KAI3921517.1"/>
    <property type="molecule type" value="Genomic_DNA"/>
</dbReference>
<evidence type="ECO:0000313" key="2">
    <source>
        <dbReference type="EMBL" id="KAI3921517.1"/>
    </source>
</evidence>
<dbReference type="AlphaFoldDB" id="A0AAD4SU04"/>
<evidence type="ECO:0000259" key="1">
    <source>
        <dbReference type="Pfam" id="PF04782"/>
    </source>
</evidence>
<evidence type="ECO:0000313" key="3">
    <source>
        <dbReference type="Proteomes" id="UP001202328"/>
    </source>
</evidence>